<feature type="region of interest" description="Disordered" evidence="1">
    <location>
        <begin position="1"/>
        <end position="24"/>
    </location>
</feature>
<dbReference type="InterPro" id="IPR010326">
    <property type="entry name" value="EXOC3/Sec6"/>
</dbReference>
<dbReference type="GO" id="GO:0051601">
    <property type="term" value="P:exocyst localization"/>
    <property type="evidence" value="ECO:0007669"/>
    <property type="project" value="TreeGrafter"/>
</dbReference>
<gene>
    <name evidence="2" type="ORF">MG293_014366</name>
</gene>
<proteinExistence type="predicted"/>
<dbReference type="GO" id="GO:0006887">
    <property type="term" value="P:exocytosis"/>
    <property type="evidence" value="ECO:0007669"/>
    <property type="project" value="InterPro"/>
</dbReference>
<dbReference type="Proteomes" id="UP001214576">
    <property type="component" value="Unassembled WGS sequence"/>
</dbReference>
<comment type="caution">
    <text evidence="2">The sequence shown here is derived from an EMBL/GenBank/DDBJ whole genome shotgun (WGS) entry which is preliminary data.</text>
</comment>
<keyword evidence="3" id="KW-1185">Reference proteome</keyword>
<dbReference type="GO" id="GO:0000145">
    <property type="term" value="C:exocyst"/>
    <property type="evidence" value="ECO:0007669"/>
    <property type="project" value="InterPro"/>
</dbReference>
<dbReference type="GO" id="GO:0000149">
    <property type="term" value="F:SNARE binding"/>
    <property type="evidence" value="ECO:0007669"/>
    <property type="project" value="TreeGrafter"/>
</dbReference>
<name>A0AAD4TZV9_OVIAM</name>
<dbReference type="PANTHER" id="PTHR21292:SF4">
    <property type="entry name" value="TUMOR NECROSIS FACTOR ALPHA-INDUCED PROTEIN 2"/>
    <property type="match status" value="1"/>
</dbReference>
<dbReference type="Pfam" id="PF06046">
    <property type="entry name" value="Sec6"/>
    <property type="match status" value="1"/>
</dbReference>
<dbReference type="EMBL" id="JAKZEL010000018">
    <property type="protein sequence ID" value="KAI4535140.1"/>
    <property type="molecule type" value="Genomic_DNA"/>
</dbReference>
<evidence type="ECO:0000256" key="1">
    <source>
        <dbReference type="SAM" id="MobiDB-lite"/>
    </source>
</evidence>
<protein>
    <recommendedName>
        <fullName evidence="4">Tumor necrosis factor alpha-induced protein 2</fullName>
    </recommendedName>
</protein>
<evidence type="ECO:0008006" key="4">
    <source>
        <dbReference type="Google" id="ProtNLM"/>
    </source>
</evidence>
<accession>A0AAD4TZV9</accession>
<dbReference type="PANTHER" id="PTHR21292">
    <property type="entry name" value="EXOCYST COMPLEX COMPONENT SEC6-RELATED"/>
    <property type="match status" value="1"/>
</dbReference>
<sequence length="357" mass="38855">MGVLPVPPRLGGVKQGPAIKPGLGPRDPMFPWAWHEEAEKTLGAGLGGSVRSAAYPSTGPHLASPTVKAPRRVLPLWMVVVPSDWVPGEVAPDRNKEAGKKKNWKDRVTNFFTKGRKKKGQPSLAETEGEPESSPQPPAQLPTVEELKADLERGRLEAAGPLLALELELQEAAAAGLASEEELVRRQSKVEALYALLRDQVLGLLRRPLEAAPERLRQALAVLAEQERQDRAAAAAAGPPGSPGLAATRPRGWLQLWRDGVAQAAAERLSRRPAADAEGRTEAERAFLHMGRTMKEDLEAVVERLKPLSPADFSVVAAYAESYHAEFAAQLAALTQLELCPRDTYMLLFWVQNLYPK</sequence>
<organism evidence="2 3">
    <name type="scientific">Ovis ammon polii</name>
    <dbReference type="NCBI Taxonomy" id="230172"/>
    <lineage>
        <taxon>Eukaryota</taxon>
        <taxon>Metazoa</taxon>
        <taxon>Chordata</taxon>
        <taxon>Craniata</taxon>
        <taxon>Vertebrata</taxon>
        <taxon>Euteleostomi</taxon>
        <taxon>Mammalia</taxon>
        <taxon>Eutheria</taxon>
        <taxon>Laurasiatheria</taxon>
        <taxon>Artiodactyla</taxon>
        <taxon>Ruminantia</taxon>
        <taxon>Pecora</taxon>
        <taxon>Bovidae</taxon>
        <taxon>Caprinae</taxon>
        <taxon>Ovis</taxon>
    </lineage>
</organism>
<reference evidence="2" key="1">
    <citation type="submission" date="2022-03" db="EMBL/GenBank/DDBJ databases">
        <title>Genomic analyses of argali, domestic sheep and their hybrids provide insights into chromosomal evolution, heterosis and genetic basis of agronomic traits.</title>
        <authorList>
            <person name="Li M."/>
        </authorList>
    </citation>
    <scope>NUCLEOTIDE SEQUENCE</scope>
    <source>
        <strain evidence="2">CAU-MHL-2022a</strain>
        <tissue evidence="2">Skin</tissue>
    </source>
</reference>
<feature type="region of interest" description="Disordered" evidence="1">
    <location>
        <begin position="110"/>
        <end position="142"/>
    </location>
</feature>
<evidence type="ECO:0000313" key="2">
    <source>
        <dbReference type="EMBL" id="KAI4535140.1"/>
    </source>
</evidence>
<evidence type="ECO:0000313" key="3">
    <source>
        <dbReference type="Proteomes" id="UP001214576"/>
    </source>
</evidence>
<dbReference type="AlphaFoldDB" id="A0AAD4TZV9"/>